<feature type="binding site" evidence="7">
    <location>
        <position position="100"/>
    </location>
    <ligand>
        <name>substrate</name>
    </ligand>
</feature>
<dbReference type="HAMAP" id="MF_00109">
    <property type="entry name" value="Shikimate_kinase"/>
    <property type="match status" value="1"/>
</dbReference>
<evidence type="ECO:0000256" key="5">
    <source>
        <dbReference type="ARBA" id="ARBA00022840"/>
    </source>
</evidence>
<organism evidence="8 9">
    <name type="scientific">Parageobacillus toebii</name>
    <dbReference type="NCBI Taxonomy" id="153151"/>
    <lineage>
        <taxon>Bacteria</taxon>
        <taxon>Bacillati</taxon>
        <taxon>Bacillota</taxon>
        <taxon>Bacilli</taxon>
        <taxon>Bacillales</taxon>
        <taxon>Anoxybacillaceae</taxon>
        <taxon>Parageobacillus</taxon>
    </lineage>
</organism>
<keyword evidence="7" id="KW-0963">Cytoplasm</keyword>
<dbReference type="GO" id="GO:0009423">
    <property type="term" value="P:chorismate biosynthetic process"/>
    <property type="evidence" value="ECO:0007669"/>
    <property type="project" value="UniProtKB-UniRule"/>
</dbReference>
<gene>
    <name evidence="7" type="primary">aroK</name>
    <name evidence="8" type="ORF">B4110_2203</name>
</gene>
<dbReference type="GO" id="GO:0005524">
    <property type="term" value="F:ATP binding"/>
    <property type="evidence" value="ECO:0007669"/>
    <property type="project" value="UniProtKB-UniRule"/>
</dbReference>
<dbReference type="PRINTS" id="PR01100">
    <property type="entry name" value="SHIKIMTKNASE"/>
</dbReference>
<evidence type="ECO:0000313" key="9">
    <source>
        <dbReference type="Proteomes" id="UP000075324"/>
    </source>
</evidence>
<dbReference type="UniPathway" id="UPA00053">
    <property type="reaction ID" value="UER00088"/>
</dbReference>
<sequence>MICCKERAADMGTYCNIPLRERNIVLIGFMGVGKTTIGQLVAKKLYRDFIDVDQEIEKRHQMSIPAIFEQMGEDYFRKVERELIVDLCTNTRLKIISLGGGAYLQEEVRKACLSHGIVVFLDLSWENWKERLPSLIHDRPLLKNKTLEEIKQLFEQRKQAYSQHHYRLATDGLDPETVATRVMELIRERDTE</sequence>
<comment type="subunit">
    <text evidence="7">Monomer.</text>
</comment>
<dbReference type="InterPro" id="IPR031322">
    <property type="entry name" value="Shikimate/glucono_kinase"/>
</dbReference>
<keyword evidence="1 7" id="KW-0028">Amino-acid biosynthesis</keyword>
<comment type="pathway">
    <text evidence="7">Metabolic intermediate biosynthesis; chorismate biosynthesis; chorismate from D-erythrose 4-phosphate and phosphoenolpyruvate: step 5/7.</text>
</comment>
<dbReference type="AlphaFoldDB" id="A0A150N1R9"/>
<accession>A0A150N1R9</accession>
<evidence type="ECO:0000256" key="6">
    <source>
        <dbReference type="ARBA" id="ARBA00023141"/>
    </source>
</evidence>
<evidence type="ECO:0000256" key="7">
    <source>
        <dbReference type="HAMAP-Rule" id="MF_00109"/>
    </source>
</evidence>
<feature type="binding site" evidence="7">
    <location>
        <position position="53"/>
    </location>
    <ligand>
        <name>substrate</name>
    </ligand>
</feature>
<comment type="function">
    <text evidence="7">Catalyzes the specific phosphorylation of the 3-hydroxyl group of shikimic acid using ATP as a cosubstrate.</text>
</comment>
<dbReference type="EC" id="2.7.1.71" evidence="7"/>
<keyword evidence="7" id="KW-0460">Magnesium</keyword>
<dbReference type="Proteomes" id="UP000075324">
    <property type="component" value="Unassembled WGS sequence"/>
</dbReference>
<comment type="subcellular location">
    <subcellularLocation>
        <location evidence="7">Cytoplasm</location>
    </subcellularLocation>
</comment>
<dbReference type="GO" id="GO:0008652">
    <property type="term" value="P:amino acid biosynthetic process"/>
    <property type="evidence" value="ECO:0007669"/>
    <property type="project" value="UniProtKB-KW"/>
</dbReference>
<keyword evidence="4 7" id="KW-0418">Kinase</keyword>
<feature type="binding site" evidence="7">
    <location>
        <position position="157"/>
    </location>
    <ligand>
        <name>substrate</name>
    </ligand>
</feature>
<evidence type="ECO:0000256" key="2">
    <source>
        <dbReference type="ARBA" id="ARBA00022679"/>
    </source>
</evidence>
<protein>
    <recommendedName>
        <fullName evidence="7">Shikimate kinase</fullName>
        <shortName evidence="7">SK</shortName>
        <ecNumber evidence="7">2.7.1.71</ecNumber>
    </recommendedName>
</protein>
<feature type="binding site" evidence="7">
    <location>
        <begin position="31"/>
        <end position="36"/>
    </location>
    <ligand>
        <name>ATP</name>
        <dbReference type="ChEBI" id="CHEBI:30616"/>
    </ligand>
</feature>
<dbReference type="PANTHER" id="PTHR21087">
    <property type="entry name" value="SHIKIMATE KINASE"/>
    <property type="match status" value="1"/>
</dbReference>
<proteinExistence type="inferred from homology"/>
<comment type="cofactor">
    <cofactor evidence="7">
        <name>Mg(2+)</name>
        <dbReference type="ChEBI" id="CHEBI:18420"/>
    </cofactor>
    <text evidence="7">Binds 1 Mg(2+) ion per subunit.</text>
</comment>
<evidence type="ECO:0000256" key="1">
    <source>
        <dbReference type="ARBA" id="ARBA00022605"/>
    </source>
</evidence>
<evidence type="ECO:0000256" key="3">
    <source>
        <dbReference type="ARBA" id="ARBA00022741"/>
    </source>
</evidence>
<name>A0A150N1R9_9BACL</name>
<dbReference type="EMBL" id="LQYW01000051">
    <property type="protein sequence ID" value="KYD30512.1"/>
    <property type="molecule type" value="Genomic_DNA"/>
</dbReference>
<comment type="caution">
    <text evidence="8">The sequence shown here is derived from an EMBL/GenBank/DDBJ whole genome shotgun (WGS) entry which is preliminary data.</text>
</comment>
<dbReference type="GO" id="GO:0009073">
    <property type="term" value="P:aromatic amino acid family biosynthetic process"/>
    <property type="evidence" value="ECO:0007669"/>
    <property type="project" value="UniProtKB-KW"/>
</dbReference>
<dbReference type="PANTHER" id="PTHR21087:SF16">
    <property type="entry name" value="SHIKIMATE KINASE 1, CHLOROPLASTIC"/>
    <property type="match status" value="1"/>
</dbReference>
<comment type="catalytic activity">
    <reaction evidence="7">
        <text>shikimate + ATP = 3-phosphoshikimate + ADP + H(+)</text>
        <dbReference type="Rhea" id="RHEA:13121"/>
        <dbReference type="ChEBI" id="CHEBI:15378"/>
        <dbReference type="ChEBI" id="CHEBI:30616"/>
        <dbReference type="ChEBI" id="CHEBI:36208"/>
        <dbReference type="ChEBI" id="CHEBI:145989"/>
        <dbReference type="ChEBI" id="CHEBI:456216"/>
        <dbReference type="EC" id="2.7.1.71"/>
    </reaction>
</comment>
<comment type="similarity">
    <text evidence="7">Belongs to the shikimate kinase family.</text>
</comment>
<dbReference type="CDD" id="cd00464">
    <property type="entry name" value="SK"/>
    <property type="match status" value="1"/>
</dbReference>
<dbReference type="Pfam" id="PF01202">
    <property type="entry name" value="SKI"/>
    <property type="match status" value="1"/>
</dbReference>
<feature type="binding site" evidence="7">
    <location>
        <position position="139"/>
    </location>
    <ligand>
        <name>ATP</name>
        <dbReference type="ChEBI" id="CHEBI:30616"/>
    </ligand>
</feature>
<keyword evidence="3 7" id="KW-0547">Nucleotide-binding</keyword>
<dbReference type="GO" id="GO:0004765">
    <property type="term" value="F:shikimate kinase activity"/>
    <property type="evidence" value="ECO:0007669"/>
    <property type="project" value="UniProtKB-UniRule"/>
</dbReference>
<dbReference type="InterPro" id="IPR000623">
    <property type="entry name" value="Shikimate_kinase/TSH1"/>
</dbReference>
<reference evidence="8 9" key="1">
    <citation type="submission" date="2016-01" db="EMBL/GenBank/DDBJ databases">
        <title>Draft Genome Sequences of Seven Thermophilic Sporeformers Isolated from Foods.</title>
        <authorList>
            <person name="Berendsen E.M."/>
            <person name="Wells-Bennik M.H."/>
            <person name="Krawcyk A.O."/>
            <person name="De Jong A."/>
            <person name="Holsappel S."/>
            <person name="Eijlander R.T."/>
            <person name="Kuipers O.P."/>
        </authorList>
    </citation>
    <scope>NUCLEOTIDE SEQUENCE [LARGE SCALE GENOMIC DNA]</scope>
    <source>
        <strain evidence="8 9">B4110</strain>
    </source>
</reference>
<dbReference type="InterPro" id="IPR027417">
    <property type="entry name" value="P-loop_NTPase"/>
</dbReference>
<dbReference type="GO" id="GO:0000287">
    <property type="term" value="F:magnesium ion binding"/>
    <property type="evidence" value="ECO:0007669"/>
    <property type="project" value="UniProtKB-UniRule"/>
</dbReference>
<keyword evidence="2 7" id="KW-0808">Transferase</keyword>
<comment type="caution">
    <text evidence="7">Lacks conserved residue(s) required for the propagation of feature annotation.</text>
</comment>
<keyword evidence="5 7" id="KW-0067">ATP-binding</keyword>
<keyword evidence="7" id="KW-0479">Metal-binding</keyword>
<dbReference type="PATRIC" id="fig|153151.4.peg.3191"/>
<evidence type="ECO:0000313" key="8">
    <source>
        <dbReference type="EMBL" id="KYD30512.1"/>
    </source>
</evidence>
<evidence type="ECO:0000256" key="4">
    <source>
        <dbReference type="ARBA" id="ARBA00022777"/>
    </source>
</evidence>
<feature type="binding site" evidence="7">
    <location>
        <position position="77"/>
    </location>
    <ligand>
        <name>substrate</name>
    </ligand>
</feature>
<dbReference type="GO" id="GO:0005829">
    <property type="term" value="C:cytosol"/>
    <property type="evidence" value="ECO:0007669"/>
    <property type="project" value="TreeGrafter"/>
</dbReference>
<dbReference type="Gene3D" id="3.40.50.300">
    <property type="entry name" value="P-loop containing nucleotide triphosphate hydrolases"/>
    <property type="match status" value="1"/>
</dbReference>
<dbReference type="SUPFAM" id="SSF52540">
    <property type="entry name" value="P-loop containing nucleoside triphosphate hydrolases"/>
    <property type="match status" value="1"/>
</dbReference>
<keyword evidence="6 7" id="KW-0057">Aromatic amino acid biosynthesis</keyword>
<feature type="binding site" evidence="7">
    <location>
        <position position="35"/>
    </location>
    <ligand>
        <name>Mg(2+)</name>
        <dbReference type="ChEBI" id="CHEBI:18420"/>
    </ligand>
</feature>